<evidence type="ECO:0000313" key="2">
    <source>
        <dbReference type="EMBL" id="QNM08605.1"/>
    </source>
</evidence>
<dbReference type="EMBL" id="CP060635">
    <property type="protein sequence ID" value="QNM08605.1"/>
    <property type="molecule type" value="Genomic_DNA"/>
</dbReference>
<protein>
    <submittedName>
        <fullName evidence="2">DUF5071 domain-containing protein</fullName>
    </submittedName>
</protein>
<dbReference type="KEGG" id="whj:H9Q79_17405"/>
<dbReference type="InterPro" id="IPR031837">
    <property type="entry name" value="DUF5071"/>
</dbReference>
<evidence type="ECO:0000259" key="1">
    <source>
        <dbReference type="Pfam" id="PF16804"/>
    </source>
</evidence>
<proteinExistence type="predicted"/>
<dbReference type="Pfam" id="PF16804">
    <property type="entry name" value="DUF5071"/>
    <property type="match status" value="1"/>
</dbReference>
<sequence length="152" mass="17888">MYSINSIMDMLKWDKSRKIQRKGLRLAGKVRSVNVFLQPMDSEHNKNVWENCAKVLYEKPDETLSPYLIPLLEWLQDLTWPGAIIILERLGKYGDIEKLGFALNECVMRAYVTKDKMWLMHMSELLSYDRIIKNLQLSTIKMLKSFRVDCAE</sequence>
<dbReference type="AlphaFoldDB" id="A0A7G9GCS3"/>
<dbReference type="Gene3D" id="1.25.40.750">
    <property type="entry name" value="Domain of unknown function DUF5071"/>
    <property type="match status" value="1"/>
</dbReference>
<dbReference type="InterPro" id="IPR038692">
    <property type="entry name" value="Cthe_2751_sf"/>
</dbReference>
<dbReference type="RefSeq" id="WP_118644710.1">
    <property type="nucleotide sequence ID" value="NZ_CP060635.1"/>
</dbReference>
<evidence type="ECO:0000313" key="3">
    <source>
        <dbReference type="Proteomes" id="UP000515860"/>
    </source>
</evidence>
<reference evidence="2 3" key="1">
    <citation type="submission" date="2020-08" db="EMBL/GenBank/DDBJ databases">
        <authorList>
            <person name="Liu C."/>
            <person name="Sun Q."/>
        </authorList>
    </citation>
    <scope>NUCLEOTIDE SEQUENCE [LARGE SCALE GENOMIC DNA]</scope>
    <source>
        <strain evidence="2 3">NSJ-29</strain>
    </source>
</reference>
<feature type="domain" description="DUF5071" evidence="1">
    <location>
        <begin position="54"/>
        <end position="134"/>
    </location>
</feature>
<gene>
    <name evidence="2" type="ORF">H9Q79_17405</name>
</gene>
<dbReference type="Proteomes" id="UP000515860">
    <property type="component" value="Chromosome"/>
</dbReference>
<accession>A0A7G9GCS3</accession>
<keyword evidence="3" id="KW-1185">Reference proteome</keyword>
<name>A0A7G9GCS3_9FIRM</name>
<organism evidence="2 3">
    <name type="scientific">Wansuia hejianensis</name>
    <dbReference type="NCBI Taxonomy" id="2763667"/>
    <lineage>
        <taxon>Bacteria</taxon>
        <taxon>Bacillati</taxon>
        <taxon>Bacillota</taxon>
        <taxon>Clostridia</taxon>
        <taxon>Lachnospirales</taxon>
        <taxon>Lachnospiraceae</taxon>
        <taxon>Wansuia</taxon>
    </lineage>
</organism>